<dbReference type="EMBL" id="AMZH03035959">
    <property type="protein sequence ID" value="RRT31785.1"/>
    <property type="molecule type" value="Genomic_DNA"/>
</dbReference>
<feature type="region of interest" description="Disordered" evidence="1">
    <location>
        <begin position="1"/>
        <end position="27"/>
    </location>
</feature>
<sequence>MWWDLARSSLGDSSKESESSLGMRREIAGKKTRGLATRFPAVVRVCGRFDLHPKKIGSGCRYAARRKTQKWT</sequence>
<evidence type="ECO:0000313" key="2">
    <source>
        <dbReference type="EMBL" id="RRT31785.1"/>
    </source>
</evidence>
<proteinExistence type="predicted"/>
<protein>
    <submittedName>
        <fullName evidence="2">Uncharacterized protein</fullName>
    </submittedName>
</protein>
<gene>
    <name evidence="2" type="ORF">B296_00048458</name>
</gene>
<evidence type="ECO:0000313" key="3">
    <source>
        <dbReference type="Proteomes" id="UP000287651"/>
    </source>
</evidence>
<dbReference type="AlphaFoldDB" id="A0A426WWY1"/>
<comment type="caution">
    <text evidence="2">The sequence shown here is derived from an EMBL/GenBank/DDBJ whole genome shotgun (WGS) entry which is preliminary data.</text>
</comment>
<dbReference type="Proteomes" id="UP000287651">
    <property type="component" value="Unassembled WGS sequence"/>
</dbReference>
<organism evidence="2 3">
    <name type="scientific">Ensete ventricosum</name>
    <name type="common">Abyssinian banana</name>
    <name type="synonym">Musa ensete</name>
    <dbReference type="NCBI Taxonomy" id="4639"/>
    <lineage>
        <taxon>Eukaryota</taxon>
        <taxon>Viridiplantae</taxon>
        <taxon>Streptophyta</taxon>
        <taxon>Embryophyta</taxon>
        <taxon>Tracheophyta</taxon>
        <taxon>Spermatophyta</taxon>
        <taxon>Magnoliopsida</taxon>
        <taxon>Liliopsida</taxon>
        <taxon>Zingiberales</taxon>
        <taxon>Musaceae</taxon>
        <taxon>Ensete</taxon>
    </lineage>
</organism>
<accession>A0A426WWY1</accession>
<feature type="compositionally biased region" description="Basic and acidic residues" evidence="1">
    <location>
        <begin position="13"/>
        <end position="27"/>
    </location>
</feature>
<evidence type="ECO:0000256" key="1">
    <source>
        <dbReference type="SAM" id="MobiDB-lite"/>
    </source>
</evidence>
<reference evidence="2 3" key="1">
    <citation type="journal article" date="2014" name="Agronomy (Basel)">
        <title>A Draft Genome Sequence for Ensete ventricosum, the Drought-Tolerant Tree Against Hunger.</title>
        <authorList>
            <person name="Harrison J."/>
            <person name="Moore K.A."/>
            <person name="Paszkiewicz K."/>
            <person name="Jones T."/>
            <person name="Grant M."/>
            <person name="Ambacheew D."/>
            <person name="Muzemil S."/>
            <person name="Studholme D.J."/>
        </authorList>
    </citation>
    <scope>NUCLEOTIDE SEQUENCE [LARGE SCALE GENOMIC DNA]</scope>
</reference>
<name>A0A426WWY1_ENSVE</name>